<feature type="domain" description="N-acetyltransferase" evidence="3">
    <location>
        <begin position="158"/>
        <end position="307"/>
    </location>
</feature>
<dbReference type="PROSITE" id="PS51186">
    <property type="entry name" value="GNAT"/>
    <property type="match status" value="2"/>
</dbReference>
<evidence type="ECO:0000313" key="5">
    <source>
        <dbReference type="Proteomes" id="UP000528286"/>
    </source>
</evidence>
<sequence length="317" mass="35172">MTIRFYRREDAAEWVRLMNLLRGTPLGLADFLEREKRMAGADAPIRLVIGEEGALVVAGQLARSPYVPAGYLRTEIAVSALHRRAGLGSRMLAELEHQARRSGFDGLYGEQPDSATETLDWLKRRGFAIARRRRESRLPTAVRAENPARQDAGLRLPPAFRLVTMAEGYPGWDLLLPFLRDRLGETPDLEGLPPWSMQQLDRIFRTNPNARPDWVLAALHGDDLAGAGALHRAGADAYVYFVGVERKHRGLGLGTALLEGLVGKAAEAGCAEVRIDNLEENRPALRMTEKTGFTPHRTRLELRKRLDPAYPAASRGG</sequence>
<dbReference type="RefSeq" id="WP_183364074.1">
    <property type="nucleotide sequence ID" value="NZ_JACIEZ010000001.1"/>
</dbReference>
<comment type="caution">
    <text evidence="4">The sequence shown here is derived from an EMBL/GenBank/DDBJ whole genome shotgun (WGS) entry which is preliminary data.</text>
</comment>
<feature type="domain" description="N-acetyltransferase" evidence="3">
    <location>
        <begin position="1"/>
        <end position="149"/>
    </location>
</feature>
<keyword evidence="2" id="KW-0012">Acyltransferase</keyword>
<dbReference type="InterPro" id="IPR000182">
    <property type="entry name" value="GNAT_dom"/>
</dbReference>
<reference evidence="4 5" key="1">
    <citation type="submission" date="2020-08" db="EMBL/GenBank/DDBJ databases">
        <title>Genomic Encyclopedia of Type Strains, Phase IV (KMG-IV): sequencing the most valuable type-strain genomes for metagenomic binning, comparative biology and taxonomic classification.</title>
        <authorList>
            <person name="Goeker M."/>
        </authorList>
    </citation>
    <scope>NUCLEOTIDE SEQUENCE [LARGE SCALE GENOMIC DNA]</scope>
    <source>
        <strain evidence="4 5">DSM 29853</strain>
    </source>
</reference>
<evidence type="ECO:0000259" key="3">
    <source>
        <dbReference type="PROSITE" id="PS51186"/>
    </source>
</evidence>
<protein>
    <submittedName>
        <fullName evidence="4">GNAT superfamily N-acetyltransferase</fullName>
    </submittedName>
</protein>
<organism evidence="4 5">
    <name type="scientific">Gellertiella hungarica</name>
    <dbReference type="NCBI Taxonomy" id="1572859"/>
    <lineage>
        <taxon>Bacteria</taxon>
        <taxon>Pseudomonadati</taxon>
        <taxon>Pseudomonadota</taxon>
        <taxon>Alphaproteobacteria</taxon>
        <taxon>Hyphomicrobiales</taxon>
        <taxon>Rhizobiaceae</taxon>
        <taxon>Gellertiella</taxon>
    </lineage>
</organism>
<dbReference type="PANTHER" id="PTHR43877:SF2">
    <property type="entry name" value="AMINOALKYLPHOSPHONATE N-ACETYLTRANSFERASE-RELATED"/>
    <property type="match status" value="1"/>
</dbReference>
<dbReference type="PANTHER" id="PTHR43877">
    <property type="entry name" value="AMINOALKYLPHOSPHONATE N-ACETYLTRANSFERASE-RELATED-RELATED"/>
    <property type="match status" value="1"/>
</dbReference>
<keyword evidence="5" id="KW-1185">Reference proteome</keyword>
<dbReference type="Gene3D" id="3.40.630.30">
    <property type="match status" value="1"/>
</dbReference>
<dbReference type="Proteomes" id="UP000528286">
    <property type="component" value="Unassembled WGS sequence"/>
</dbReference>
<dbReference type="GO" id="GO:0016747">
    <property type="term" value="F:acyltransferase activity, transferring groups other than amino-acyl groups"/>
    <property type="evidence" value="ECO:0007669"/>
    <property type="project" value="InterPro"/>
</dbReference>
<name>A0A7W6NI09_9HYPH</name>
<dbReference type="SUPFAM" id="SSF55729">
    <property type="entry name" value="Acyl-CoA N-acyltransferases (Nat)"/>
    <property type="match status" value="2"/>
</dbReference>
<dbReference type="EMBL" id="JACIEZ010000001">
    <property type="protein sequence ID" value="MBB4062870.1"/>
    <property type="molecule type" value="Genomic_DNA"/>
</dbReference>
<gene>
    <name evidence="4" type="ORF">GGR23_000031</name>
</gene>
<dbReference type="InterPro" id="IPR050832">
    <property type="entry name" value="Bact_Acetyltransf"/>
</dbReference>
<proteinExistence type="predicted"/>
<dbReference type="AlphaFoldDB" id="A0A7W6NI09"/>
<dbReference type="InterPro" id="IPR016181">
    <property type="entry name" value="Acyl_CoA_acyltransferase"/>
</dbReference>
<dbReference type="CDD" id="cd04301">
    <property type="entry name" value="NAT_SF"/>
    <property type="match status" value="2"/>
</dbReference>
<evidence type="ECO:0000256" key="2">
    <source>
        <dbReference type="ARBA" id="ARBA00023315"/>
    </source>
</evidence>
<accession>A0A7W6NI09</accession>
<evidence type="ECO:0000313" key="4">
    <source>
        <dbReference type="EMBL" id="MBB4062870.1"/>
    </source>
</evidence>
<evidence type="ECO:0000256" key="1">
    <source>
        <dbReference type="ARBA" id="ARBA00022679"/>
    </source>
</evidence>
<dbReference type="Pfam" id="PF00583">
    <property type="entry name" value="Acetyltransf_1"/>
    <property type="match status" value="2"/>
</dbReference>
<keyword evidence="1 4" id="KW-0808">Transferase</keyword>